<dbReference type="SUPFAM" id="SSF48208">
    <property type="entry name" value="Six-hairpin glycosidases"/>
    <property type="match status" value="1"/>
</dbReference>
<dbReference type="InterPro" id="IPR008928">
    <property type="entry name" value="6-hairpin_glycosidase_sf"/>
</dbReference>
<feature type="region of interest" description="Disordered" evidence="9">
    <location>
        <begin position="1"/>
        <end position="25"/>
    </location>
</feature>
<dbReference type="Proteomes" id="UP000694700">
    <property type="component" value="Unplaced"/>
</dbReference>
<evidence type="ECO:0000313" key="11">
    <source>
        <dbReference type="Ensembl" id="ENSCCRP00015110007.1"/>
    </source>
</evidence>
<dbReference type="GO" id="GO:0005975">
    <property type="term" value="P:carbohydrate metabolic process"/>
    <property type="evidence" value="ECO:0007669"/>
    <property type="project" value="InterPro"/>
</dbReference>
<proteinExistence type="inferred from homology"/>
<dbReference type="Ensembl" id="ENSCCRT00015113495.1">
    <property type="protein sequence ID" value="ENSCCRP00015110007.1"/>
    <property type="gene ID" value="ENSCCRG00015043616.1"/>
</dbReference>
<accession>A0A8C2AST0</accession>
<dbReference type="PANTHER" id="PTHR11051:SF8">
    <property type="entry name" value="PROTEIN-GLUCOSYLGALACTOSYLHYDROXYLYSINE GLUCOSIDASE"/>
    <property type="match status" value="1"/>
</dbReference>
<protein>
    <recommendedName>
        <fullName evidence="7">Protein-glucosylgalactosylhydroxylysine glucosidase</fullName>
        <ecNumber evidence="6">3.2.1.107</ecNumber>
    </recommendedName>
    <alternativeName>
        <fullName evidence="8">Acid trehalase-like protein 1</fullName>
    </alternativeName>
</protein>
<keyword evidence="2" id="KW-0378">Hydrolase</keyword>
<dbReference type="InterPro" id="IPR012341">
    <property type="entry name" value="6hp_glycosidase-like_sf"/>
</dbReference>
<dbReference type="FunFam" id="2.60.420.10:FF:000003">
    <property type="entry name" value="Protein-glucosylgalactosylhydroxylysine glucosidase"/>
    <property type="match status" value="1"/>
</dbReference>
<evidence type="ECO:0000256" key="3">
    <source>
        <dbReference type="ARBA" id="ARBA00023295"/>
    </source>
</evidence>
<dbReference type="GO" id="GO:0005829">
    <property type="term" value="C:cytosol"/>
    <property type="evidence" value="ECO:0007669"/>
    <property type="project" value="TreeGrafter"/>
</dbReference>
<sequence length="716" mass="79456">MTAAEDAKERRQTPPKMTSDPVDPYIFTSDSLPSDPRFMPPLTNGLLGWRVFDPIMHMGGVYNGEGGTCHRGNIPCPLAVQMKMAEDGRHTYKLDMHSGVFSHSVVTPGFEAAQVLYAHRQQTNLLVMEVLLKRSETSTEPITIQLESSFKPQSDDIVFQKAPDFEGGRHIFGQTLSSEVPGGIRPFVHLIWTPITSTLTLPPDQRQSSWVFLVAFAGSDESVRLCYEAGLGLIDTGDLRPSHLRSWAELWKGSSIEVEGAESLNRALIGCMFYLLSSFSSLREGANAPLEFGGVSPGGLSNGNKEEDYHGHVFWDQDTWMYPSVALFCPRLARAVLEYRAGTMEGARANAQQMGYKGLKFAWESAVTGRDVCPEDIYAEQELHINGDVVLAFQQYFYLTQDLEMFREGRGSEVVWGIADYWVSRVTWDPTEQQYHIKGVIPPDEYHFTVDNSVFTNAVAQRSLQFAVELSGLLGHTPPPAWQDVADKIKIPFDPELKYHPEFDGYTQGSGVKQADVVLLGYPLDMSMTPEVRRNDLEAYEAVTDLLGPAMTWGMFALGWLELGDAERAQKLLQKCFKNIQKPFQVWSESADGSGCVNFLTGMGGFLQAVLFGYTGFRVQKEHLAFAPLLPQEVDALSVKGVSYLGNKMDWLIKSVEVSVSVRKPAEESGSQEPSALQVVLNTGTTIPLIPGQSVTFPRQPGQIRKVNSGSHCWPL</sequence>
<dbReference type="Gene3D" id="1.50.10.10">
    <property type="match status" value="1"/>
</dbReference>
<dbReference type="InterPro" id="IPR005195">
    <property type="entry name" value="Glyco_hydro_65_M"/>
</dbReference>
<evidence type="ECO:0000256" key="5">
    <source>
        <dbReference type="ARBA" id="ARBA00053339"/>
    </source>
</evidence>
<dbReference type="Pfam" id="PF03632">
    <property type="entry name" value="Glyco_hydro_65m"/>
    <property type="match status" value="1"/>
</dbReference>
<comment type="catalytic activity">
    <reaction evidence="4">
        <text>(5R)-5-O-[alpha-D-glucosyl-(1-&gt;2)-beta-D-galactosyl]-5-hydroxy-L-lysyl-[collagen] + H2O = (5R)-5-O-(beta-D-galactosyl)-5-hydroxy-L-lysyl-[collagen] + D-glucose</text>
        <dbReference type="Rhea" id="RHEA:11068"/>
        <dbReference type="Rhea" id="RHEA-COMP:12753"/>
        <dbReference type="Rhea" id="RHEA-COMP:12754"/>
        <dbReference type="ChEBI" id="CHEBI:4167"/>
        <dbReference type="ChEBI" id="CHEBI:15377"/>
        <dbReference type="ChEBI" id="CHEBI:133443"/>
        <dbReference type="ChEBI" id="CHEBI:133452"/>
        <dbReference type="EC" id="3.2.1.107"/>
    </reaction>
</comment>
<evidence type="ECO:0000256" key="1">
    <source>
        <dbReference type="ARBA" id="ARBA00006768"/>
    </source>
</evidence>
<evidence type="ECO:0000256" key="9">
    <source>
        <dbReference type="SAM" id="MobiDB-lite"/>
    </source>
</evidence>
<evidence type="ECO:0000256" key="2">
    <source>
        <dbReference type="ARBA" id="ARBA00022801"/>
    </source>
</evidence>
<evidence type="ECO:0000256" key="8">
    <source>
        <dbReference type="ARBA" id="ARBA00079982"/>
    </source>
</evidence>
<dbReference type="PANTHER" id="PTHR11051">
    <property type="entry name" value="GLYCOSYL HYDROLASE-RELATED"/>
    <property type="match status" value="1"/>
</dbReference>
<feature type="domain" description="Glycoside hydrolase family 65 central catalytic" evidence="10">
    <location>
        <begin position="303"/>
        <end position="508"/>
    </location>
</feature>
<dbReference type="AlphaFoldDB" id="A0A8C2AST0"/>
<comment type="function">
    <text evidence="5">Catalyzes the hydrolysis of glucose from the disaccharide unit linked to hydroxylysine residues of collagen and collagen-like proteins.</text>
</comment>
<dbReference type="GO" id="GO:0047402">
    <property type="term" value="F:protein-glucosylgalactosylhydroxylysine glucosidase activity"/>
    <property type="evidence" value="ECO:0007669"/>
    <property type="project" value="UniProtKB-EC"/>
</dbReference>
<evidence type="ECO:0000256" key="6">
    <source>
        <dbReference type="ARBA" id="ARBA00066430"/>
    </source>
</evidence>
<evidence type="ECO:0000259" key="10">
    <source>
        <dbReference type="Pfam" id="PF03632"/>
    </source>
</evidence>
<comment type="similarity">
    <text evidence="1">Belongs to the glycosyl hydrolase 65 family.</text>
</comment>
<feature type="compositionally biased region" description="Basic and acidic residues" evidence="9">
    <location>
        <begin position="1"/>
        <end position="12"/>
    </location>
</feature>
<evidence type="ECO:0000313" key="12">
    <source>
        <dbReference type="Proteomes" id="UP000694700"/>
    </source>
</evidence>
<dbReference type="Gene3D" id="2.60.420.10">
    <property type="entry name" value="Maltose phosphorylase, domain 3"/>
    <property type="match status" value="1"/>
</dbReference>
<reference evidence="11" key="1">
    <citation type="submission" date="2025-08" db="UniProtKB">
        <authorList>
            <consortium name="Ensembl"/>
        </authorList>
    </citation>
    <scope>IDENTIFICATION</scope>
</reference>
<organism evidence="11 12">
    <name type="scientific">Cyprinus carpio</name>
    <name type="common">Common carp</name>
    <dbReference type="NCBI Taxonomy" id="7962"/>
    <lineage>
        <taxon>Eukaryota</taxon>
        <taxon>Metazoa</taxon>
        <taxon>Chordata</taxon>
        <taxon>Craniata</taxon>
        <taxon>Vertebrata</taxon>
        <taxon>Euteleostomi</taxon>
        <taxon>Actinopterygii</taxon>
        <taxon>Neopterygii</taxon>
        <taxon>Teleostei</taxon>
        <taxon>Ostariophysi</taxon>
        <taxon>Cypriniformes</taxon>
        <taxon>Cyprinidae</taxon>
        <taxon>Cyprininae</taxon>
        <taxon>Cyprinus</taxon>
    </lineage>
</organism>
<name>A0A8C2AST0_CYPCA</name>
<evidence type="ECO:0000256" key="4">
    <source>
        <dbReference type="ARBA" id="ARBA00051415"/>
    </source>
</evidence>
<dbReference type="EC" id="3.2.1.107" evidence="6"/>
<evidence type="ECO:0000256" key="7">
    <source>
        <dbReference type="ARBA" id="ARBA00071505"/>
    </source>
</evidence>
<dbReference type="FunFam" id="1.50.10.10:FF:000023">
    <property type="entry name" value="Protein-glucosylgalactosylhydroxylysine glucosidase"/>
    <property type="match status" value="1"/>
</dbReference>
<keyword evidence="3" id="KW-0326">Glycosidase</keyword>